<dbReference type="SUPFAM" id="SSF52540">
    <property type="entry name" value="P-loop containing nucleoside triphosphate hydrolases"/>
    <property type="match status" value="2"/>
</dbReference>
<dbReference type="InterPro" id="IPR055180">
    <property type="entry name" value="HsdR_RecA-like_helicase_dom_2"/>
</dbReference>
<dbReference type="Pfam" id="PF18766">
    <property type="entry name" value="SWI2_SNF2"/>
    <property type="match status" value="1"/>
</dbReference>
<evidence type="ECO:0000256" key="10">
    <source>
        <dbReference type="ARBA" id="ARBA00023125"/>
    </source>
</evidence>
<dbReference type="Proteomes" id="UP000655366">
    <property type="component" value="Unassembled WGS sequence"/>
</dbReference>
<dbReference type="RefSeq" id="WP_196395851.1">
    <property type="nucleotide sequence ID" value="NZ_JADNYM010000006.1"/>
</dbReference>
<evidence type="ECO:0000256" key="9">
    <source>
        <dbReference type="ARBA" id="ARBA00022840"/>
    </source>
</evidence>
<name>A0A931G9P7_9MICC</name>
<organism evidence="13 14">
    <name type="scientific">Arthrobacter terrae</name>
    <dbReference type="NCBI Taxonomy" id="2935737"/>
    <lineage>
        <taxon>Bacteria</taxon>
        <taxon>Bacillati</taxon>
        <taxon>Actinomycetota</taxon>
        <taxon>Actinomycetes</taxon>
        <taxon>Micrococcales</taxon>
        <taxon>Micrococcaceae</taxon>
        <taxon>Arthrobacter</taxon>
    </lineage>
</organism>
<keyword evidence="6 11" id="KW-0680">Restriction system</keyword>
<feature type="domain" description="Helicase ATP-binding" evidence="12">
    <location>
        <begin position="282"/>
        <end position="441"/>
    </location>
</feature>
<dbReference type="Gene3D" id="3.90.1570.50">
    <property type="match status" value="1"/>
</dbReference>
<dbReference type="EMBL" id="JADNYM010000006">
    <property type="protein sequence ID" value="MBG0738897.1"/>
    <property type="molecule type" value="Genomic_DNA"/>
</dbReference>
<evidence type="ECO:0000256" key="11">
    <source>
        <dbReference type="RuleBase" id="RU364115"/>
    </source>
</evidence>
<evidence type="ECO:0000259" key="12">
    <source>
        <dbReference type="PROSITE" id="PS51192"/>
    </source>
</evidence>
<dbReference type="Pfam" id="PF04313">
    <property type="entry name" value="HSDR_N"/>
    <property type="match status" value="1"/>
</dbReference>
<evidence type="ECO:0000313" key="13">
    <source>
        <dbReference type="EMBL" id="MBG0738897.1"/>
    </source>
</evidence>
<dbReference type="PANTHER" id="PTHR30195:SF15">
    <property type="entry name" value="TYPE I RESTRICTION ENZYME HINDI ENDONUCLEASE SUBUNIT"/>
    <property type="match status" value="1"/>
</dbReference>
<dbReference type="Pfam" id="PF22679">
    <property type="entry name" value="T1R_D3-like"/>
    <property type="match status" value="1"/>
</dbReference>
<dbReference type="GO" id="GO:0005524">
    <property type="term" value="F:ATP binding"/>
    <property type="evidence" value="ECO:0007669"/>
    <property type="project" value="UniProtKB-KW"/>
</dbReference>
<evidence type="ECO:0000256" key="1">
    <source>
        <dbReference type="ARBA" id="ARBA00000851"/>
    </source>
</evidence>
<proteinExistence type="inferred from homology"/>
<comment type="function">
    <text evidence="11">Subunit R is required for both nuclease and ATPase activities, but not for modification.</text>
</comment>
<accession>A0A931G9P7</accession>
<dbReference type="InterPro" id="IPR027417">
    <property type="entry name" value="P-loop_NTPase"/>
</dbReference>
<dbReference type="NCBIfam" id="TIGR00348">
    <property type="entry name" value="hsdR"/>
    <property type="match status" value="1"/>
</dbReference>
<evidence type="ECO:0000256" key="2">
    <source>
        <dbReference type="ARBA" id="ARBA00008598"/>
    </source>
</evidence>
<dbReference type="PROSITE" id="PS51192">
    <property type="entry name" value="HELICASE_ATP_BIND_1"/>
    <property type="match status" value="1"/>
</dbReference>
<evidence type="ECO:0000256" key="4">
    <source>
        <dbReference type="ARBA" id="ARBA00022722"/>
    </source>
</evidence>
<dbReference type="CDD" id="cd22332">
    <property type="entry name" value="HsdR_N"/>
    <property type="match status" value="1"/>
</dbReference>
<evidence type="ECO:0000256" key="5">
    <source>
        <dbReference type="ARBA" id="ARBA00022741"/>
    </source>
</evidence>
<gene>
    <name evidence="13" type="ORF">IV500_05605</name>
</gene>
<dbReference type="InterPro" id="IPR051268">
    <property type="entry name" value="Type-I_R_enzyme_R_subunit"/>
</dbReference>
<reference evidence="13 14" key="1">
    <citation type="submission" date="2020-11" db="EMBL/GenBank/DDBJ databases">
        <title>Arthrobacter antarcticus sp. nov., isolated from Antarctic Soil.</title>
        <authorList>
            <person name="Li J."/>
        </authorList>
    </citation>
    <scope>NUCLEOTIDE SEQUENCE [LARGE SCALE GENOMIC DNA]</scope>
    <source>
        <strain evidence="13 14">Z1-20</strain>
    </source>
</reference>
<evidence type="ECO:0000256" key="8">
    <source>
        <dbReference type="ARBA" id="ARBA00022801"/>
    </source>
</evidence>
<dbReference type="GO" id="GO:0009307">
    <property type="term" value="P:DNA restriction-modification system"/>
    <property type="evidence" value="ECO:0007669"/>
    <property type="project" value="UniProtKB-KW"/>
</dbReference>
<keyword evidence="9 11" id="KW-0067">ATP-binding</keyword>
<dbReference type="EC" id="3.1.21.3" evidence="11"/>
<comment type="subunit">
    <text evidence="3 11">The type I restriction/modification system is composed of three polypeptides R, M and S.</text>
</comment>
<dbReference type="InterPro" id="IPR040980">
    <property type="entry name" value="SWI2_SNF2"/>
</dbReference>
<evidence type="ECO:0000313" key="14">
    <source>
        <dbReference type="Proteomes" id="UP000655366"/>
    </source>
</evidence>
<evidence type="ECO:0000256" key="6">
    <source>
        <dbReference type="ARBA" id="ARBA00022747"/>
    </source>
</evidence>
<comment type="catalytic activity">
    <reaction evidence="1 11">
        <text>Endonucleolytic cleavage of DNA to give random double-stranded fragments with terminal 5'-phosphates, ATP is simultaneously hydrolyzed.</text>
        <dbReference type="EC" id="3.1.21.3"/>
    </reaction>
</comment>
<dbReference type="CDD" id="cd18800">
    <property type="entry name" value="SF2_C_EcoR124I-like"/>
    <property type="match status" value="1"/>
</dbReference>
<dbReference type="AlphaFoldDB" id="A0A931G9P7"/>
<keyword evidence="5 11" id="KW-0547">Nucleotide-binding</keyword>
<dbReference type="PANTHER" id="PTHR30195">
    <property type="entry name" value="TYPE I SITE-SPECIFIC DEOXYRIBONUCLEASE PROTEIN SUBUNIT M AND R"/>
    <property type="match status" value="1"/>
</dbReference>
<dbReference type="InterPro" id="IPR014001">
    <property type="entry name" value="Helicase_ATP-bd"/>
</dbReference>
<keyword evidence="10 11" id="KW-0238">DNA-binding</keyword>
<comment type="similarity">
    <text evidence="2 11">Belongs to the HsdR family.</text>
</comment>
<keyword evidence="14" id="KW-1185">Reference proteome</keyword>
<dbReference type="SMART" id="SM00487">
    <property type="entry name" value="DEXDc"/>
    <property type="match status" value="1"/>
</dbReference>
<dbReference type="InterPro" id="IPR007409">
    <property type="entry name" value="Restrct_endonuc_type1_HsdR_N"/>
</dbReference>
<dbReference type="GO" id="GO:0003677">
    <property type="term" value="F:DNA binding"/>
    <property type="evidence" value="ECO:0007669"/>
    <property type="project" value="UniProtKB-KW"/>
</dbReference>
<dbReference type="InterPro" id="IPR004473">
    <property type="entry name" value="Restrct_endonuc_typeI_HsdR"/>
</dbReference>
<keyword evidence="7" id="KW-0255">Endonuclease</keyword>
<keyword evidence="4" id="KW-0540">Nuclease</keyword>
<dbReference type="GO" id="GO:0009035">
    <property type="term" value="F:type I site-specific deoxyribonuclease activity"/>
    <property type="evidence" value="ECO:0007669"/>
    <property type="project" value="UniProtKB-EC"/>
</dbReference>
<keyword evidence="8 11" id="KW-0378">Hydrolase</keyword>
<evidence type="ECO:0000256" key="7">
    <source>
        <dbReference type="ARBA" id="ARBA00022759"/>
    </source>
</evidence>
<dbReference type="Gene3D" id="3.40.50.300">
    <property type="entry name" value="P-loop containing nucleotide triphosphate hydrolases"/>
    <property type="match status" value="2"/>
</dbReference>
<sequence>MAGFNESNTVQRPILDLLVGAGWKHIPGYQLDRHTEDVLIEADLLTALARLNPAVAEAPERAAELLSPLRSLMLSAREDGLVPTNQHFLEWLRGQKTHRFTGRDVFDPVQLIDFTNPAANILVVSDEVTFGTQGHFCRFDLVLFVNGIPLVVIETKTRLDARITWLKAAHEIHTIYEPGWAEFFVPNAFSVATDGKDFHYGAAGQDIESWGVWGNTEEEILPAGWPRVKRSVELLLNPETVLSVVADFTVFELKAKHSGVPRLNKIVPRYPQVEAVRAIHTRALHSTKRQGLIHHTQGSGKTLAMLFAAVKLVNEPRLKNPSIVLIADRVQLVTQMYRQFLRAGMPSLEAPENAADLRRILGEDRRGIIFTTVHKFKNAGVLNTRENIIVLVDEAHRTQEGQLGKFLRAAFPNARFFGFTGTPIADEDRNTYELFGDPDDPNHAMNTYDSDRSIADGTTVPMHVSPRLVDFHIRKTDLDKAFDELAAEEGLTEDEQEYVAAKATDTRTFFANLERVEKVCADIIDHFYSIIDPLGMKAQVVAYDRALCVAYQEELARQLKARAGGGTPDEAVIVMSVQSKDEPGWQEHKLTDLGEENILNRFRQLGDPLKFIVVTAKLGTGFDAPIEGVMYLDKPMKLHTLYQTITRTNRNWKNPLTGQEKRYGLIVDYVGLGDGFARAMSPANPEHARKEIEIGSLLEQFEIEIANVLDRFAGIDRNNTGFEALQAAHDRLPDDKALERFAAQYGMLQGIWEAAYPDLRLENHRSDYKWLSKVYASVAPADDTRDLLWHRLGAKTLELVHGHIGEVTVRDTGVDVVIADEGTIKRLIEAGVIDPDAGSGETQVTTAAEVVDNIASRLRKRLEGTNGDHPVYKTLSERLERLRERQLAKAQESVDFLRDLLDLARDVAAAEKAEDESGVPGLDLLPDPNTGALTQIFEEYRPEGVPVIVGKVVADIDAIVKEVRWDGWNNTKEGDKAVRIAIRKVLVRYGLPASGDLFDHAYAYVSENY</sequence>
<evidence type="ECO:0000256" key="3">
    <source>
        <dbReference type="ARBA" id="ARBA00011296"/>
    </source>
</evidence>
<comment type="caution">
    <text evidence="13">The sequence shown here is derived from an EMBL/GenBank/DDBJ whole genome shotgun (WGS) entry which is preliminary data.</text>
</comment>
<protein>
    <recommendedName>
        <fullName evidence="11">Type I restriction enzyme endonuclease subunit</fullName>
        <shortName evidence="11">R protein</shortName>
        <ecNumber evidence="11">3.1.21.3</ecNumber>
    </recommendedName>
</protein>